<accession>A0A9P1N657</accession>
<feature type="compositionally biased region" description="Low complexity" evidence="1">
    <location>
        <begin position="667"/>
        <end position="690"/>
    </location>
</feature>
<evidence type="ECO:0000256" key="1">
    <source>
        <dbReference type="SAM" id="MobiDB-lite"/>
    </source>
</evidence>
<feature type="region of interest" description="Disordered" evidence="1">
    <location>
        <begin position="520"/>
        <end position="568"/>
    </location>
</feature>
<dbReference type="InterPro" id="IPR006643">
    <property type="entry name" value="Zasp-like_motif"/>
</dbReference>
<feature type="compositionally biased region" description="Polar residues" evidence="1">
    <location>
        <begin position="831"/>
        <end position="843"/>
    </location>
</feature>
<protein>
    <recommendedName>
        <fullName evidence="2">Zasp-like motif domain-containing protein</fullName>
    </recommendedName>
</protein>
<name>A0A9P1N657_9PELO</name>
<dbReference type="AlphaFoldDB" id="A0A9P1N657"/>
<feature type="domain" description="Zasp-like motif" evidence="2">
    <location>
        <begin position="3"/>
        <end position="28"/>
    </location>
</feature>
<feature type="compositionally biased region" description="Low complexity" evidence="1">
    <location>
        <begin position="589"/>
        <end position="600"/>
    </location>
</feature>
<organism evidence="3 4">
    <name type="scientific">Caenorhabditis angaria</name>
    <dbReference type="NCBI Taxonomy" id="860376"/>
    <lineage>
        <taxon>Eukaryota</taxon>
        <taxon>Metazoa</taxon>
        <taxon>Ecdysozoa</taxon>
        <taxon>Nematoda</taxon>
        <taxon>Chromadorea</taxon>
        <taxon>Rhabditida</taxon>
        <taxon>Rhabditina</taxon>
        <taxon>Rhabditomorpha</taxon>
        <taxon>Rhabditoidea</taxon>
        <taxon>Rhabditidae</taxon>
        <taxon>Peloderinae</taxon>
        <taxon>Caenorhabditis</taxon>
    </lineage>
</organism>
<feature type="compositionally biased region" description="Basic and acidic residues" evidence="1">
    <location>
        <begin position="844"/>
        <end position="855"/>
    </location>
</feature>
<feature type="compositionally biased region" description="Polar residues" evidence="1">
    <location>
        <begin position="531"/>
        <end position="540"/>
    </location>
</feature>
<reference evidence="3" key="1">
    <citation type="submission" date="2022-11" db="EMBL/GenBank/DDBJ databases">
        <authorList>
            <person name="Kikuchi T."/>
        </authorList>
    </citation>
    <scope>NUCLEOTIDE SEQUENCE</scope>
    <source>
        <strain evidence="3">PS1010</strain>
    </source>
</reference>
<evidence type="ECO:0000259" key="2">
    <source>
        <dbReference type="SMART" id="SM00735"/>
    </source>
</evidence>
<evidence type="ECO:0000313" key="4">
    <source>
        <dbReference type="Proteomes" id="UP001152747"/>
    </source>
</evidence>
<feature type="region of interest" description="Disordered" evidence="1">
    <location>
        <begin position="74"/>
        <end position="122"/>
    </location>
</feature>
<keyword evidence="4" id="KW-1185">Reference proteome</keyword>
<dbReference type="SMART" id="SM00735">
    <property type="entry name" value="ZM"/>
    <property type="match status" value="1"/>
</dbReference>
<feature type="compositionally biased region" description="Low complexity" evidence="1">
    <location>
        <begin position="756"/>
        <end position="785"/>
    </location>
</feature>
<feature type="compositionally biased region" description="Polar residues" evidence="1">
    <location>
        <begin position="786"/>
        <end position="818"/>
    </location>
</feature>
<feature type="region of interest" description="Disordered" evidence="1">
    <location>
        <begin position="667"/>
        <end position="857"/>
    </location>
</feature>
<feature type="compositionally biased region" description="Low complexity" evidence="1">
    <location>
        <begin position="548"/>
        <end position="557"/>
    </location>
</feature>
<feature type="compositionally biased region" description="Basic and acidic residues" evidence="1">
    <location>
        <begin position="819"/>
        <end position="830"/>
    </location>
</feature>
<feature type="region of interest" description="Disordered" evidence="1">
    <location>
        <begin position="196"/>
        <end position="216"/>
    </location>
</feature>
<feature type="compositionally biased region" description="Polar residues" evidence="1">
    <location>
        <begin position="494"/>
        <end position="503"/>
    </location>
</feature>
<feature type="compositionally biased region" description="Low complexity" evidence="1">
    <location>
        <begin position="699"/>
        <end position="711"/>
    </location>
</feature>
<feature type="compositionally biased region" description="Polar residues" evidence="1">
    <location>
        <begin position="455"/>
        <end position="485"/>
    </location>
</feature>
<gene>
    <name evidence="3" type="ORF">CAMP_LOCUS12093</name>
</gene>
<dbReference type="Proteomes" id="UP001152747">
    <property type="component" value="Unassembled WGS sequence"/>
</dbReference>
<proteinExistence type="predicted"/>
<feature type="region of interest" description="Disordered" evidence="1">
    <location>
        <begin position="589"/>
        <end position="655"/>
    </location>
</feature>
<sequence length="975" mass="110025">MPQTVHLQYNSPMGLYSKETATEQFQQQIGENPGDLPAPDKHFDPSKSATLRYLKESERGEQFGDNFFEKVSQAEAPNVPYQSEPGWARTAREKSERARSKTPADPFYRPASSPAPSNHPIHLENARDHAEKNRVFTHNINEPYGRSYYDAAQTLPRYRRSHSAGHDLSNRGYELGGIDYTQGIHVDHGTDYQYYEEPPRKPQPPKLPPGYELGGTDFYQGNVSCDNHYRGHGPDPPRLRPKYTANPHDPCNVAIAPNLEAVDANLLVGDTLSNQKIKHEVRHIDQSQFGTSFGPTQGFKRDHQTVYRQPEHQGPVVYSLSANKNLARQSSAPPEQRDVWNVSGNQYEVDKEVSIRTLLNDEALRAPKRETSPFWANHSVQKHQAWQGKTDPRLQRYETYITEPNWRRNVDQRRLAWERRAFETEQRLSRPFSDRVAPGVPPAWHAEAEHKHQQWQKQADNMSSNQQGSNYNTENNRQYTSSTTGYPVGHHDNSQTNAASYLNSGYNSNQIDYLVSNQNRYNEGPHYQPPVINSTATAGSNLGHGHQHSSYSTSTQSKTVPVNYSGSQQNVAGTFNEVSKASNYNKNYQQSTTTTTTQSQPIALPYSGAQNYSSNNYHTSSTTTTTTQPQPQYRPSSANYNYSSNYHNSSSTTTTTQPIALPAAENYSSNNYRSSSTTTTTTQQPQPQQQLHVSDPRNYSTSYHTESHSTTGPTIIHSPGGQSVRSTEFSSSRYNKQESKTTTTTTTQPQPIALPSQNYSSNNYHSSSTTTTTQQNPQPTFQTTNLPVTRNTSYNYSQNTSAPRVTQPASYQYENYLSSRKEENRREETTSRPVSQLSQYSESRNYKRNYEEKTETTTIPAVAPSTQVTYKDLSNAQSVDDVFNKRTEMNESLPIGSLSNTHNNTEGGYRDVNGHDVSYKREHQTSADPGRETALLKEEEKRVVETPLEPGVISRHVTTKYYKKKTVTDTTTTTA</sequence>
<dbReference type="EMBL" id="CANHGI010000004">
    <property type="protein sequence ID" value="CAI5449456.1"/>
    <property type="molecule type" value="Genomic_DNA"/>
</dbReference>
<feature type="compositionally biased region" description="Polar residues" evidence="1">
    <location>
        <begin position="720"/>
        <end position="734"/>
    </location>
</feature>
<dbReference type="OrthoDB" id="5919374at2759"/>
<feature type="region of interest" description="Disordered" evidence="1">
    <location>
        <begin position="446"/>
        <end position="503"/>
    </location>
</feature>
<evidence type="ECO:0000313" key="3">
    <source>
        <dbReference type="EMBL" id="CAI5449456.1"/>
    </source>
</evidence>
<comment type="caution">
    <text evidence="3">The sequence shown here is derived from an EMBL/GenBank/DDBJ whole genome shotgun (WGS) entry which is preliminary data.</text>
</comment>
<feature type="compositionally biased region" description="Basic and acidic residues" evidence="1">
    <location>
        <begin position="90"/>
        <end position="99"/>
    </location>
</feature>
<feature type="compositionally biased region" description="Low complexity" evidence="1">
    <location>
        <begin position="611"/>
        <end position="655"/>
    </location>
</feature>
<feature type="compositionally biased region" description="Polar residues" evidence="1">
    <location>
        <begin position="558"/>
        <end position="568"/>
    </location>
</feature>